<dbReference type="Pfam" id="PF02518">
    <property type="entry name" value="HATPase_c"/>
    <property type="match status" value="1"/>
</dbReference>
<organism evidence="19 20">
    <name type="scientific">Streptomyces aurantiogriseus</name>
    <dbReference type="NCBI Taxonomy" id="66870"/>
    <lineage>
        <taxon>Bacteria</taxon>
        <taxon>Bacillati</taxon>
        <taxon>Actinomycetota</taxon>
        <taxon>Actinomycetes</taxon>
        <taxon>Kitasatosporales</taxon>
        <taxon>Streptomycetaceae</taxon>
        <taxon>Streptomyces</taxon>
    </lineage>
</organism>
<dbReference type="SUPFAM" id="SSF55874">
    <property type="entry name" value="ATPase domain of HSP90 chaperone/DNA topoisomerase II/histidine kinase"/>
    <property type="match status" value="1"/>
</dbReference>
<evidence type="ECO:0000256" key="14">
    <source>
        <dbReference type="ARBA" id="ARBA00024827"/>
    </source>
</evidence>
<dbReference type="InterPro" id="IPR011712">
    <property type="entry name" value="Sig_transdc_His_kin_sub3_dim/P"/>
</dbReference>
<keyword evidence="20" id="KW-1185">Reference proteome</keyword>
<keyword evidence="13" id="KW-0411">Iron-sulfur</keyword>
<feature type="domain" description="Histidine kinase" evidence="18">
    <location>
        <begin position="312"/>
        <end position="435"/>
    </location>
</feature>
<dbReference type="PIRSF" id="PIRSF037434">
    <property type="entry name" value="STHK_ChrS"/>
    <property type="match status" value="1"/>
</dbReference>
<keyword evidence="6" id="KW-0004">4Fe-4S</keyword>
<dbReference type="GO" id="GO:0046872">
    <property type="term" value="F:metal ion binding"/>
    <property type="evidence" value="ECO:0007669"/>
    <property type="project" value="UniProtKB-KW"/>
</dbReference>
<proteinExistence type="predicted"/>
<keyword evidence="8" id="KW-0808">Transferase</keyword>
<dbReference type="GO" id="GO:0005737">
    <property type="term" value="C:cytoplasm"/>
    <property type="evidence" value="ECO:0007669"/>
    <property type="project" value="UniProtKB-SubCell"/>
</dbReference>
<dbReference type="PROSITE" id="PS50109">
    <property type="entry name" value="HIS_KIN"/>
    <property type="match status" value="1"/>
</dbReference>
<comment type="function">
    <text evidence="14">Member of the two-component regulatory system NreB/NreC involved in the control of dissimilatory nitrate/nitrite reduction in response to oxygen. NreB functions as a direct oxygen sensor histidine kinase which is autophosphorylated, in the absence of oxygen, probably at the conserved histidine residue, and transfers its phosphate group probably to a conserved aspartate residue of NreC. NreB/NreC activates the expression of the nitrate (narGHJI) and nitrite (nir) reductase operons, as well as the putative nitrate transporter gene narT.</text>
</comment>
<gene>
    <name evidence="19" type="ORF">GCM10010251_56680</name>
</gene>
<dbReference type="InterPro" id="IPR005467">
    <property type="entry name" value="His_kinase_dom"/>
</dbReference>
<dbReference type="InterPro" id="IPR004358">
    <property type="entry name" value="Sig_transdc_His_kin-like_C"/>
</dbReference>
<dbReference type="EC" id="2.7.13.3" evidence="4"/>
<evidence type="ECO:0000256" key="1">
    <source>
        <dbReference type="ARBA" id="ARBA00000085"/>
    </source>
</evidence>
<keyword evidence="9" id="KW-0479">Metal-binding</keyword>
<evidence type="ECO:0000256" key="4">
    <source>
        <dbReference type="ARBA" id="ARBA00012438"/>
    </source>
</evidence>
<comment type="cofactor">
    <cofactor evidence="2">
        <name>[4Fe-4S] cluster</name>
        <dbReference type="ChEBI" id="CHEBI:49883"/>
    </cofactor>
</comment>
<dbReference type="GO" id="GO:0051539">
    <property type="term" value="F:4 iron, 4 sulfur cluster binding"/>
    <property type="evidence" value="ECO:0007669"/>
    <property type="project" value="UniProtKB-KW"/>
</dbReference>
<accession>A0A918CN12</accession>
<dbReference type="InterPro" id="IPR017205">
    <property type="entry name" value="Sig_transdc_His_kinase_ChrS"/>
</dbReference>
<evidence type="ECO:0000256" key="8">
    <source>
        <dbReference type="ARBA" id="ARBA00022679"/>
    </source>
</evidence>
<dbReference type="InterPro" id="IPR050482">
    <property type="entry name" value="Sensor_HK_TwoCompSys"/>
</dbReference>
<dbReference type="PRINTS" id="PR00344">
    <property type="entry name" value="BCTRLSENSOR"/>
</dbReference>
<dbReference type="Proteomes" id="UP000658320">
    <property type="component" value="Unassembled WGS sequence"/>
</dbReference>
<comment type="subcellular location">
    <subcellularLocation>
        <location evidence="3">Cytoplasm</location>
    </subcellularLocation>
</comment>
<evidence type="ECO:0000256" key="3">
    <source>
        <dbReference type="ARBA" id="ARBA00004496"/>
    </source>
</evidence>
<keyword evidence="17" id="KW-1133">Transmembrane helix</keyword>
<evidence type="ECO:0000256" key="12">
    <source>
        <dbReference type="ARBA" id="ARBA00023012"/>
    </source>
</evidence>
<feature type="transmembrane region" description="Helical" evidence="17">
    <location>
        <begin position="47"/>
        <end position="69"/>
    </location>
</feature>
<evidence type="ECO:0000313" key="20">
    <source>
        <dbReference type="Proteomes" id="UP000658320"/>
    </source>
</evidence>
<reference evidence="19" key="1">
    <citation type="journal article" date="2014" name="Int. J. Syst. Evol. Microbiol.">
        <title>Complete genome sequence of Corynebacterium casei LMG S-19264T (=DSM 44701T), isolated from a smear-ripened cheese.</title>
        <authorList>
            <consortium name="US DOE Joint Genome Institute (JGI-PGF)"/>
            <person name="Walter F."/>
            <person name="Albersmeier A."/>
            <person name="Kalinowski J."/>
            <person name="Ruckert C."/>
        </authorList>
    </citation>
    <scope>NUCLEOTIDE SEQUENCE</scope>
    <source>
        <strain evidence="19">JCM 4346</strain>
    </source>
</reference>
<evidence type="ECO:0000313" key="19">
    <source>
        <dbReference type="EMBL" id="GGR33128.1"/>
    </source>
</evidence>
<evidence type="ECO:0000256" key="16">
    <source>
        <dbReference type="SAM" id="MobiDB-lite"/>
    </source>
</evidence>
<keyword evidence="12" id="KW-0902">Two-component regulatory system</keyword>
<evidence type="ECO:0000256" key="15">
    <source>
        <dbReference type="ARBA" id="ARBA00030800"/>
    </source>
</evidence>
<evidence type="ECO:0000256" key="10">
    <source>
        <dbReference type="ARBA" id="ARBA00022777"/>
    </source>
</evidence>
<dbReference type="GO" id="GO:0016020">
    <property type="term" value="C:membrane"/>
    <property type="evidence" value="ECO:0007669"/>
    <property type="project" value="InterPro"/>
</dbReference>
<dbReference type="Gene3D" id="3.30.565.10">
    <property type="entry name" value="Histidine kinase-like ATPase, C-terminal domain"/>
    <property type="match status" value="1"/>
</dbReference>
<dbReference type="Gene3D" id="1.20.5.1930">
    <property type="match status" value="1"/>
</dbReference>
<dbReference type="SMART" id="SM00387">
    <property type="entry name" value="HATPase_c"/>
    <property type="match status" value="1"/>
</dbReference>
<dbReference type="InterPro" id="IPR003594">
    <property type="entry name" value="HATPase_dom"/>
</dbReference>
<dbReference type="Pfam" id="PF07730">
    <property type="entry name" value="HisKA_3"/>
    <property type="match status" value="1"/>
</dbReference>
<evidence type="ECO:0000256" key="17">
    <source>
        <dbReference type="SAM" id="Phobius"/>
    </source>
</evidence>
<name>A0A918CN12_9ACTN</name>
<dbReference type="PANTHER" id="PTHR24421">
    <property type="entry name" value="NITRATE/NITRITE SENSOR PROTEIN NARX-RELATED"/>
    <property type="match status" value="1"/>
</dbReference>
<evidence type="ECO:0000256" key="11">
    <source>
        <dbReference type="ARBA" id="ARBA00023004"/>
    </source>
</evidence>
<keyword evidence="17" id="KW-0812">Transmembrane</keyword>
<dbReference type="RefSeq" id="WP_189940587.1">
    <property type="nucleotide sequence ID" value="NZ_BMSX01000014.1"/>
</dbReference>
<evidence type="ECO:0000256" key="6">
    <source>
        <dbReference type="ARBA" id="ARBA00022485"/>
    </source>
</evidence>
<evidence type="ECO:0000256" key="5">
    <source>
        <dbReference type="ARBA" id="ARBA00017322"/>
    </source>
</evidence>
<dbReference type="CDD" id="cd16917">
    <property type="entry name" value="HATPase_UhpB-NarQ-NarX-like"/>
    <property type="match status" value="1"/>
</dbReference>
<dbReference type="AlphaFoldDB" id="A0A918CN12"/>
<evidence type="ECO:0000256" key="13">
    <source>
        <dbReference type="ARBA" id="ARBA00023014"/>
    </source>
</evidence>
<keyword evidence="10 19" id="KW-0418">Kinase</keyword>
<feature type="transmembrane region" description="Helical" evidence="17">
    <location>
        <begin position="20"/>
        <end position="41"/>
    </location>
</feature>
<feature type="region of interest" description="Disordered" evidence="16">
    <location>
        <begin position="357"/>
        <end position="398"/>
    </location>
</feature>
<dbReference type="PANTHER" id="PTHR24421:SF62">
    <property type="entry name" value="SENSORY TRANSDUCTION HISTIDINE KINASE"/>
    <property type="match status" value="1"/>
</dbReference>
<keyword evidence="11" id="KW-0408">Iron</keyword>
<comment type="catalytic activity">
    <reaction evidence="1">
        <text>ATP + protein L-histidine = ADP + protein N-phospho-L-histidine.</text>
        <dbReference type="EC" id="2.7.13.3"/>
    </reaction>
</comment>
<reference evidence="19" key="2">
    <citation type="submission" date="2020-09" db="EMBL/GenBank/DDBJ databases">
        <authorList>
            <person name="Sun Q."/>
            <person name="Ohkuma M."/>
        </authorList>
    </citation>
    <scope>NUCLEOTIDE SEQUENCE</scope>
    <source>
        <strain evidence="19">JCM 4346</strain>
    </source>
</reference>
<evidence type="ECO:0000256" key="9">
    <source>
        <dbReference type="ARBA" id="ARBA00022723"/>
    </source>
</evidence>
<dbReference type="InterPro" id="IPR036890">
    <property type="entry name" value="HATPase_C_sf"/>
</dbReference>
<comment type="caution">
    <text evidence="19">The sequence shown here is derived from an EMBL/GenBank/DDBJ whole genome shotgun (WGS) entry which is preliminary data.</text>
</comment>
<feature type="transmembrane region" description="Helical" evidence="17">
    <location>
        <begin position="78"/>
        <end position="96"/>
    </location>
</feature>
<dbReference type="EMBL" id="BMSX01000014">
    <property type="protein sequence ID" value="GGR33128.1"/>
    <property type="molecule type" value="Genomic_DNA"/>
</dbReference>
<evidence type="ECO:0000256" key="7">
    <source>
        <dbReference type="ARBA" id="ARBA00022490"/>
    </source>
</evidence>
<evidence type="ECO:0000256" key="2">
    <source>
        <dbReference type="ARBA" id="ARBA00001966"/>
    </source>
</evidence>
<evidence type="ECO:0000259" key="18">
    <source>
        <dbReference type="PROSITE" id="PS50109"/>
    </source>
</evidence>
<keyword evidence="17" id="KW-0472">Membrane</keyword>
<keyword evidence="7" id="KW-0963">Cytoplasm</keyword>
<dbReference type="GO" id="GO:0000155">
    <property type="term" value="F:phosphorelay sensor kinase activity"/>
    <property type="evidence" value="ECO:0007669"/>
    <property type="project" value="InterPro"/>
</dbReference>
<dbReference type="GO" id="GO:0046983">
    <property type="term" value="F:protein dimerization activity"/>
    <property type="evidence" value="ECO:0007669"/>
    <property type="project" value="InterPro"/>
</dbReference>
<protein>
    <recommendedName>
        <fullName evidence="5">Oxygen sensor histidine kinase NreB</fullName>
        <ecNumber evidence="4">2.7.13.3</ecNumber>
    </recommendedName>
    <alternativeName>
        <fullName evidence="15">Nitrogen regulation protein B</fullName>
    </alternativeName>
</protein>
<sequence>MSDRAPARIRPTAARGSRSALPRVAHLTFFLVLGAGTVRLVRLRDPLCWDIVAVSGLLALVYAGGLLLWDRLGRVGRAVWAVALLLLWAGLLLLMPAPLVSAYGWCAVPLACAALRALNRRAAGAAVAAITAVLAGQLVRSTGQFDPEAVLVPVAAVWGTVALYRGQQRDAAERQRLVEELRGTRDVLARQQRQAGVLAERARIARDLHDTLAQELAGSVMLLQAAERDWDTRPDTARTRVRAVADGLHANLGETRRIIRDLTPSAVDEAGLEGAVRLLCARAQAEGAAARVRFRSAGALRPALDSQAAATLFRVAQGTLANVREHARAVDVLVTLHRHEDRVELEVRDDGVGFDPGRVGRVGAGAGRATADGDVPDPSRADAGRVRNGHVTSGGVRGLGLPTARARLRECGGDLDVSSAPGRGTRVRAVVPALPESRPAGSASAVAAR</sequence>